<sequence length="132" mass="14705">MKKQGILNRDIAGVLAKMGHTDQLVIADCGLPIPPNVLCIDLSLKQGIPSFLDVLNEITNDMVVEKIILAEEIKTKNVYVHDDLRIKLGTDIKVDYVTHEDFKLQLKHVKAIIRTGETTPYANVILQSGVIF</sequence>
<dbReference type="GO" id="GO:0062193">
    <property type="term" value="F:D-ribose pyranase activity"/>
    <property type="evidence" value="ECO:0007669"/>
    <property type="project" value="UniProtKB-EC"/>
</dbReference>
<keyword evidence="3 6" id="KW-0963">Cytoplasm</keyword>
<organism evidence="7 8">
    <name type="scientific">Paenalkalicoccus suaedae</name>
    <dbReference type="NCBI Taxonomy" id="2592382"/>
    <lineage>
        <taxon>Bacteria</taxon>
        <taxon>Bacillati</taxon>
        <taxon>Bacillota</taxon>
        <taxon>Bacilli</taxon>
        <taxon>Bacillales</taxon>
        <taxon>Bacillaceae</taxon>
        <taxon>Paenalkalicoccus</taxon>
    </lineage>
</organism>
<evidence type="ECO:0000256" key="5">
    <source>
        <dbReference type="ARBA" id="ARBA00023277"/>
    </source>
</evidence>
<keyword evidence="8" id="KW-1185">Reference proteome</keyword>
<dbReference type="Gene3D" id="3.40.1650.10">
    <property type="entry name" value="RbsD-like domain"/>
    <property type="match status" value="1"/>
</dbReference>
<dbReference type="UniPathway" id="UPA00916">
    <property type="reaction ID" value="UER00888"/>
</dbReference>
<dbReference type="Proteomes" id="UP000318138">
    <property type="component" value="Chromosome"/>
</dbReference>
<dbReference type="GO" id="GO:0016872">
    <property type="term" value="F:intramolecular lyase activity"/>
    <property type="evidence" value="ECO:0007669"/>
    <property type="project" value="UniProtKB-UniRule"/>
</dbReference>
<comment type="similarity">
    <text evidence="6">Belongs to the RbsD / FucU family. RbsD subfamily.</text>
</comment>
<comment type="catalytic activity">
    <reaction evidence="1 6">
        <text>beta-D-ribopyranose = beta-D-ribofuranose</text>
        <dbReference type="Rhea" id="RHEA:25432"/>
        <dbReference type="ChEBI" id="CHEBI:27476"/>
        <dbReference type="ChEBI" id="CHEBI:47002"/>
        <dbReference type="EC" id="5.4.99.62"/>
    </reaction>
</comment>
<dbReference type="PANTHER" id="PTHR37831:SF1">
    <property type="entry name" value="D-RIBOSE PYRANASE"/>
    <property type="match status" value="1"/>
</dbReference>
<dbReference type="GO" id="GO:0019303">
    <property type="term" value="P:D-ribose catabolic process"/>
    <property type="evidence" value="ECO:0007669"/>
    <property type="project" value="UniProtKB-UniRule"/>
</dbReference>
<reference evidence="8" key="1">
    <citation type="submission" date="2019-07" db="EMBL/GenBank/DDBJ databases">
        <title>Bacillus alkalisoli sp. nov. isolated from saline soil.</title>
        <authorList>
            <person name="Sun J.-Q."/>
            <person name="Xu L."/>
        </authorList>
    </citation>
    <scope>NUCLEOTIDE SEQUENCE [LARGE SCALE GENOMIC DNA]</scope>
    <source>
        <strain evidence="8">M4U3P1</strain>
    </source>
</reference>
<comment type="subcellular location">
    <subcellularLocation>
        <location evidence="6">Cytoplasm</location>
    </subcellularLocation>
</comment>
<dbReference type="Pfam" id="PF05025">
    <property type="entry name" value="RbsD_FucU"/>
    <property type="match status" value="1"/>
</dbReference>
<feature type="binding site" evidence="6">
    <location>
        <position position="99"/>
    </location>
    <ligand>
        <name>substrate</name>
    </ligand>
</feature>
<comment type="function">
    <text evidence="6">Catalyzes the interconversion of beta-pyran and beta-furan forms of D-ribose.</text>
</comment>
<dbReference type="GO" id="GO:0048029">
    <property type="term" value="F:monosaccharide binding"/>
    <property type="evidence" value="ECO:0007669"/>
    <property type="project" value="InterPro"/>
</dbReference>
<feature type="binding site" evidence="6">
    <location>
        <begin position="121"/>
        <end position="123"/>
    </location>
    <ligand>
        <name>substrate</name>
    </ligand>
</feature>
<accession>A0A859FI70</accession>
<evidence type="ECO:0000256" key="3">
    <source>
        <dbReference type="ARBA" id="ARBA00022490"/>
    </source>
</evidence>
<dbReference type="NCBIfam" id="NF008761">
    <property type="entry name" value="PRK11797.1"/>
    <property type="match status" value="1"/>
</dbReference>
<dbReference type="GO" id="GO:0005829">
    <property type="term" value="C:cytosol"/>
    <property type="evidence" value="ECO:0007669"/>
    <property type="project" value="TreeGrafter"/>
</dbReference>
<proteinExistence type="inferred from homology"/>
<dbReference type="AlphaFoldDB" id="A0A859FI70"/>
<keyword evidence="5 6" id="KW-0119">Carbohydrate metabolism</keyword>
<dbReference type="InterPro" id="IPR023750">
    <property type="entry name" value="RbsD-like_sf"/>
</dbReference>
<dbReference type="SUPFAM" id="SSF102546">
    <property type="entry name" value="RbsD-like"/>
    <property type="match status" value="1"/>
</dbReference>
<feature type="active site" description="Proton donor" evidence="6">
    <location>
        <position position="20"/>
    </location>
</feature>
<evidence type="ECO:0000313" key="7">
    <source>
        <dbReference type="EMBL" id="QKS72548.1"/>
    </source>
</evidence>
<dbReference type="EC" id="5.4.99.62" evidence="2 6"/>
<evidence type="ECO:0000256" key="1">
    <source>
        <dbReference type="ARBA" id="ARBA00000223"/>
    </source>
</evidence>
<evidence type="ECO:0000256" key="6">
    <source>
        <dbReference type="HAMAP-Rule" id="MF_01661"/>
    </source>
</evidence>
<dbReference type="InterPro" id="IPR023064">
    <property type="entry name" value="D-ribose_pyranase"/>
</dbReference>
<dbReference type="KEGG" id="psua:FLK61_38680"/>
<protein>
    <recommendedName>
        <fullName evidence="2 6">D-ribose pyranase</fullName>
        <ecNumber evidence="2 6">5.4.99.62</ecNumber>
    </recommendedName>
</protein>
<dbReference type="RefSeq" id="WP_176010524.1">
    <property type="nucleotide sequence ID" value="NZ_CP041372.2"/>
</dbReference>
<dbReference type="EMBL" id="CP041372">
    <property type="protein sequence ID" value="QKS72548.1"/>
    <property type="molecule type" value="Genomic_DNA"/>
</dbReference>
<comment type="subunit">
    <text evidence="6">Homodecamer.</text>
</comment>
<dbReference type="PANTHER" id="PTHR37831">
    <property type="entry name" value="D-RIBOSE PYRANASE"/>
    <property type="match status" value="1"/>
</dbReference>
<name>A0A859FI70_9BACI</name>
<dbReference type="InterPro" id="IPR007721">
    <property type="entry name" value="RbsD_FucU"/>
</dbReference>
<comment type="pathway">
    <text evidence="6">Carbohydrate metabolism; D-ribose degradation; D-ribose 5-phosphate from beta-D-ribopyranose: step 1/2.</text>
</comment>
<keyword evidence="4 6" id="KW-0413">Isomerase</keyword>
<evidence type="ECO:0000313" key="8">
    <source>
        <dbReference type="Proteomes" id="UP000318138"/>
    </source>
</evidence>
<evidence type="ECO:0000256" key="2">
    <source>
        <dbReference type="ARBA" id="ARBA00012862"/>
    </source>
</evidence>
<dbReference type="HAMAP" id="MF_01661">
    <property type="entry name" value="D_rib_pyranase"/>
    <property type="match status" value="1"/>
</dbReference>
<feature type="binding site" evidence="6">
    <location>
        <position position="28"/>
    </location>
    <ligand>
        <name>substrate</name>
    </ligand>
</feature>
<evidence type="ECO:0000256" key="4">
    <source>
        <dbReference type="ARBA" id="ARBA00023235"/>
    </source>
</evidence>
<gene>
    <name evidence="6 7" type="primary">rbsD</name>
    <name evidence="7" type="ORF">FLK61_38680</name>
</gene>